<feature type="transmembrane region" description="Helical" evidence="8">
    <location>
        <begin position="188"/>
        <end position="210"/>
    </location>
</feature>
<evidence type="ECO:0000313" key="10">
    <source>
        <dbReference type="Proteomes" id="UP000324760"/>
    </source>
</evidence>
<dbReference type="PANTHER" id="PTHR30269:SF0">
    <property type="entry name" value="MEMBRANE TRANSPORTER PROTEIN YFCA-RELATED"/>
    <property type="match status" value="1"/>
</dbReference>
<dbReference type="InterPro" id="IPR002781">
    <property type="entry name" value="TM_pro_TauE-like"/>
</dbReference>
<dbReference type="OrthoDB" id="554695at2"/>
<dbReference type="InterPro" id="IPR052017">
    <property type="entry name" value="TSUP"/>
</dbReference>
<name>A0A5P1REV2_9GAMM</name>
<feature type="transmembrane region" description="Helical" evidence="8">
    <location>
        <begin position="101"/>
        <end position="119"/>
    </location>
</feature>
<dbReference type="AlphaFoldDB" id="A0A5P1REV2"/>
<evidence type="ECO:0000256" key="4">
    <source>
        <dbReference type="ARBA" id="ARBA00022475"/>
    </source>
</evidence>
<keyword evidence="7 8" id="KW-0472">Membrane</keyword>
<keyword evidence="10" id="KW-1185">Reference proteome</keyword>
<organism evidence="9 10">
    <name type="scientific">Neptunomonas concharum</name>
    <dbReference type="NCBI Taxonomy" id="1031538"/>
    <lineage>
        <taxon>Bacteria</taxon>
        <taxon>Pseudomonadati</taxon>
        <taxon>Pseudomonadota</taxon>
        <taxon>Gammaproteobacteria</taxon>
        <taxon>Oceanospirillales</taxon>
        <taxon>Oceanospirillaceae</taxon>
        <taxon>Neptunomonas</taxon>
    </lineage>
</organism>
<comment type="subcellular location">
    <subcellularLocation>
        <location evidence="1 8">Cell membrane</location>
        <topology evidence="1 8">Multi-pass membrane protein</topology>
    </subcellularLocation>
</comment>
<proteinExistence type="inferred from homology"/>
<evidence type="ECO:0000256" key="3">
    <source>
        <dbReference type="ARBA" id="ARBA00022448"/>
    </source>
</evidence>
<dbReference type="GO" id="GO:0005886">
    <property type="term" value="C:plasma membrane"/>
    <property type="evidence" value="ECO:0007669"/>
    <property type="project" value="UniProtKB-SubCell"/>
</dbReference>
<evidence type="ECO:0000256" key="5">
    <source>
        <dbReference type="ARBA" id="ARBA00022692"/>
    </source>
</evidence>
<sequence length="260" mass="27642">MELDLATLVILALVGLVAGTVDSIAGGGGLITVPALLATGLPPATALGTNKLQSCFGSFAATRYFLKRGLIDLKQMRLAILCTFIGSALGTILVQKIDPGILSKLLPFLLAGFAIYFLFSPRIRDEDSQRRLSDAAFGLLFGTSIGFYDGFFGPGTGSFFAIAFVSLAGFGMAKATANTKLLNFTSNIASLLFFTMGGHVAWGIGLTMAIGQFIGGRIGSGLVVSKGVKLIRPLLVSVCIIMCIRLLWQDHPEWFYWITS</sequence>
<protein>
    <recommendedName>
        <fullName evidence="8">Probable membrane transporter protein</fullName>
    </recommendedName>
</protein>
<dbReference type="RefSeq" id="WP_138988003.1">
    <property type="nucleotide sequence ID" value="NZ_CP043869.1"/>
</dbReference>
<gene>
    <name evidence="9" type="ORF">F0U83_16475</name>
</gene>
<dbReference type="Proteomes" id="UP000324760">
    <property type="component" value="Chromosome"/>
</dbReference>
<evidence type="ECO:0000256" key="2">
    <source>
        <dbReference type="ARBA" id="ARBA00009142"/>
    </source>
</evidence>
<dbReference type="KEGG" id="ncu:F0U83_16475"/>
<dbReference type="PANTHER" id="PTHR30269">
    <property type="entry name" value="TRANSMEMBRANE PROTEIN YFCA"/>
    <property type="match status" value="1"/>
</dbReference>
<accession>A0A5P1REV2</accession>
<keyword evidence="5 8" id="KW-0812">Transmembrane</keyword>
<evidence type="ECO:0000313" key="9">
    <source>
        <dbReference type="EMBL" id="QEQ98179.1"/>
    </source>
</evidence>
<keyword evidence="3" id="KW-0813">Transport</keyword>
<dbReference type="Pfam" id="PF01925">
    <property type="entry name" value="TauE"/>
    <property type="match status" value="1"/>
</dbReference>
<keyword evidence="6 8" id="KW-1133">Transmembrane helix</keyword>
<feature type="transmembrane region" description="Helical" evidence="8">
    <location>
        <begin position="78"/>
        <end position="95"/>
    </location>
</feature>
<comment type="similarity">
    <text evidence="2 8">Belongs to the 4-toluene sulfonate uptake permease (TSUP) (TC 2.A.102) family.</text>
</comment>
<dbReference type="EMBL" id="CP043869">
    <property type="protein sequence ID" value="QEQ98179.1"/>
    <property type="molecule type" value="Genomic_DNA"/>
</dbReference>
<evidence type="ECO:0000256" key="7">
    <source>
        <dbReference type="ARBA" id="ARBA00023136"/>
    </source>
</evidence>
<evidence type="ECO:0000256" key="8">
    <source>
        <dbReference type="RuleBase" id="RU363041"/>
    </source>
</evidence>
<keyword evidence="4 8" id="KW-1003">Cell membrane</keyword>
<reference evidence="9 10" key="1">
    <citation type="journal article" date="2019" name="Biochem. Eng. J.">
        <title>Metabolic engineering of the marine bacteria Neptunomonas concharum for the production of acetoin and meso-2,3-butanediol from acetate.</title>
        <authorList>
            <person name="Li W."/>
            <person name="Pu N."/>
            <person name="Liu C.-X."/>
            <person name="Yuan Q.-P."/>
            <person name="Li Z.-J."/>
        </authorList>
    </citation>
    <scope>NUCLEOTIDE SEQUENCE [LARGE SCALE GENOMIC DNA]</scope>
    <source>
        <strain evidence="9 10">JCM17730</strain>
    </source>
</reference>
<evidence type="ECO:0000256" key="1">
    <source>
        <dbReference type="ARBA" id="ARBA00004651"/>
    </source>
</evidence>
<evidence type="ECO:0000256" key="6">
    <source>
        <dbReference type="ARBA" id="ARBA00022989"/>
    </source>
</evidence>
<feature type="transmembrane region" description="Helical" evidence="8">
    <location>
        <begin position="230"/>
        <end position="248"/>
    </location>
</feature>